<feature type="region of interest" description="Disordered" evidence="8">
    <location>
        <begin position="26"/>
        <end position="198"/>
    </location>
</feature>
<dbReference type="EnsemblMetazoa" id="ENSAATROPT002537">
    <property type="protein sequence ID" value="ENSAATROPP002434"/>
    <property type="gene ID" value="ENSAATROPG002008"/>
</dbReference>
<dbReference type="InterPro" id="IPR009057">
    <property type="entry name" value="Homeodomain-like_sf"/>
</dbReference>
<evidence type="ECO:0000256" key="1">
    <source>
        <dbReference type="ARBA" id="ARBA00004123"/>
    </source>
</evidence>
<name>A0AAG5CV97_ANOAO</name>
<feature type="DNA-binding region" description="Homeobox" evidence="6">
    <location>
        <begin position="307"/>
        <end position="366"/>
    </location>
</feature>
<evidence type="ECO:0000256" key="3">
    <source>
        <dbReference type="ARBA" id="ARBA00023125"/>
    </source>
</evidence>
<dbReference type="GO" id="GO:0007420">
    <property type="term" value="P:brain development"/>
    <property type="evidence" value="ECO:0007669"/>
    <property type="project" value="TreeGrafter"/>
</dbReference>
<keyword evidence="4 6" id="KW-0371">Homeobox</keyword>
<evidence type="ECO:0000313" key="10">
    <source>
        <dbReference type="EnsemblMetazoa" id="ENSAATROPP002434"/>
    </source>
</evidence>
<evidence type="ECO:0000313" key="11">
    <source>
        <dbReference type="Proteomes" id="UP000075880"/>
    </source>
</evidence>
<protein>
    <recommendedName>
        <fullName evidence="9">Homeobox domain-containing protein</fullName>
    </recommendedName>
</protein>
<dbReference type="PROSITE" id="PS00027">
    <property type="entry name" value="HOMEOBOX_1"/>
    <property type="match status" value="1"/>
</dbReference>
<feature type="compositionally biased region" description="Pro residues" evidence="8">
    <location>
        <begin position="37"/>
        <end position="47"/>
    </location>
</feature>
<comment type="subcellular location">
    <subcellularLocation>
        <location evidence="1 6 7">Nucleus</location>
    </subcellularLocation>
</comment>
<feature type="region of interest" description="Disordered" evidence="8">
    <location>
        <begin position="358"/>
        <end position="426"/>
    </location>
</feature>
<comment type="similarity">
    <text evidence="2">Belongs to the EMX homeobox family.</text>
</comment>
<sequence length="426" mass="46192">MPMASGTTLVMALPTQKPRIGFSIESIVGSQSRRPLKPPSPLPPPFSPNSESSEQPLSPLSDGNFAPDSQPLIFRGHPALSGGDGNAGQHFLNLPPHRHTFGQHPQHLRDQFHPSGHRIGPLGLGTSGTPPLTEQKSPRSPAVDTPPSQRTQLRTIDLSSNSSRSPPPGQTRLSSPEYRQSASPPPPPSSGLLPPRGPIMVPGVPAGLVRPFPMGGSAADLAVQVQAHNQHLLAAQFQAAAAHLAHVQAHGQGGFHGHPAHLHGHHHHPGNIPRDSYPLYPWLLSRHGRNVFPPRFPGNYLLPFRKPKRVRTAFSPSQLLKLEHAFENNHYVVGAERKTLAQALSLTETQVKVWFQNRRTKHKRMQQEEDAKSGGNGDGGARSPANYEDDDDDDEEEDELIDMEMDDECPSGDDDGGGDNDGQERG</sequence>
<evidence type="ECO:0000256" key="2">
    <source>
        <dbReference type="ARBA" id="ARBA00007397"/>
    </source>
</evidence>
<feature type="compositionally biased region" description="Low complexity" evidence="8">
    <location>
        <begin position="48"/>
        <end position="61"/>
    </location>
</feature>
<dbReference type="GO" id="GO:0005634">
    <property type="term" value="C:nucleus"/>
    <property type="evidence" value="ECO:0007669"/>
    <property type="project" value="UniProtKB-SubCell"/>
</dbReference>
<dbReference type="PANTHER" id="PTHR24339">
    <property type="entry name" value="HOMEOBOX PROTEIN EMX-RELATED"/>
    <property type="match status" value="1"/>
</dbReference>
<dbReference type="GO" id="GO:0000981">
    <property type="term" value="F:DNA-binding transcription factor activity, RNA polymerase II-specific"/>
    <property type="evidence" value="ECO:0007669"/>
    <property type="project" value="InterPro"/>
</dbReference>
<dbReference type="PANTHER" id="PTHR24339:SF28">
    <property type="entry name" value="E5-RELATED"/>
    <property type="match status" value="1"/>
</dbReference>
<dbReference type="SMART" id="SM00389">
    <property type="entry name" value="HOX"/>
    <property type="match status" value="1"/>
</dbReference>
<evidence type="ECO:0000256" key="7">
    <source>
        <dbReference type="RuleBase" id="RU000682"/>
    </source>
</evidence>
<dbReference type="InterPro" id="IPR050877">
    <property type="entry name" value="EMX-VAX-Noto_Homeobox_TFs"/>
</dbReference>
<evidence type="ECO:0000256" key="6">
    <source>
        <dbReference type="PROSITE-ProRule" id="PRU00108"/>
    </source>
</evidence>
<keyword evidence="3 6" id="KW-0238">DNA-binding</keyword>
<evidence type="ECO:0000256" key="5">
    <source>
        <dbReference type="ARBA" id="ARBA00023242"/>
    </source>
</evidence>
<evidence type="ECO:0000259" key="9">
    <source>
        <dbReference type="PROSITE" id="PS50071"/>
    </source>
</evidence>
<dbReference type="SUPFAM" id="SSF46689">
    <property type="entry name" value="Homeodomain-like"/>
    <property type="match status" value="1"/>
</dbReference>
<feature type="compositionally biased region" description="Polar residues" evidence="8">
    <location>
        <begin position="146"/>
        <end position="164"/>
    </location>
</feature>
<evidence type="ECO:0000256" key="8">
    <source>
        <dbReference type="SAM" id="MobiDB-lite"/>
    </source>
</evidence>
<dbReference type="InterPro" id="IPR001356">
    <property type="entry name" value="HD"/>
</dbReference>
<accession>A0AAG5CV97</accession>
<dbReference type="FunFam" id="1.10.10.60:FF:000081">
    <property type="entry name" value="Empty spiracles homeobox 2"/>
    <property type="match status" value="1"/>
</dbReference>
<dbReference type="Gene3D" id="1.10.10.60">
    <property type="entry name" value="Homeodomain-like"/>
    <property type="match status" value="1"/>
</dbReference>
<proteinExistence type="inferred from homology"/>
<feature type="domain" description="Homeobox" evidence="9">
    <location>
        <begin position="305"/>
        <end position="365"/>
    </location>
</feature>
<dbReference type="GO" id="GO:0030182">
    <property type="term" value="P:neuron differentiation"/>
    <property type="evidence" value="ECO:0007669"/>
    <property type="project" value="TreeGrafter"/>
</dbReference>
<keyword evidence="11" id="KW-1185">Reference proteome</keyword>
<dbReference type="GO" id="GO:0000978">
    <property type="term" value="F:RNA polymerase II cis-regulatory region sequence-specific DNA binding"/>
    <property type="evidence" value="ECO:0007669"/>
    <property type="project" value="TreeGrafter"/>
</dbReference>
<dbReference type="Proteomes" id="UP000075880">
    <property type="component" value="Unassembled WGS sequence"/>
</dbReference>
<evidence type="ECO:0000256" key="4">
    <source>
        <dbReference type="ARBA" id="ARBA00023155"/>
    </source>
</evidence>
<dbReference type="Pfam" id="PF00046">
    <property type="entry name" value="Homeodomain"/>
    <property type="match status" value="1"/>
</dbReference>
<organism evidence="10 11">
    <name type="scientific">Anopheles atroparvus</name>
    <name type="common">European mosquito</name>
    <dbReference type="NCBI Taxonomy" id="41427"/>
    <lineage>
        <taxon>Eukaryota</taxon>
        <taxon>Metazoa</taxon>
        <taxon>Ecdysozoa</taxon>
        <taxon>Arthropoda</taxon>
        <taxon>Hexapoda</taxon>
        <taxon>Insecta</taxon>
        <taxon>Pterygota</taxon>
        <taxon>Neoptera</taxon>
        <taxon>Endopterygota</taxon>
        <taxon>Diptera</taxon>
        <taxon>Nematocera</taxon>
        <taxon>Culicoidea</taxon>
        <taxon>Culicidae</taxon>
        <taxon>Anophelinae</taxon>
        <taxon>Anopheles</taxon>
    </lineage>
</organism>
<dbReference type="InterPro" id="IPR017970">
    <property type="entry name" value="Homeobox_CS"/>
</dbReference>
<dbReference type="PROSITE" id="PS50071">
    <property type="entry name" value="HOMEOBOX_2"/>
    <property type="match status" value="1"/>
</dbReference>
<dbReference type="AlphaFoldDB" id="A0AAG5CV97"/>
<dbReference type="CDD" id="cd00086">
    <property type="entry name" value="homeodomain"/>
    <property type="match status" value="1"/>
</dbReference>
<reference evidence="10" key="1">
    <citation type="submission" date="2024-04" db="UniProtKB">
        <authorList>
            <consortium name="EnsemblMetazoa"/>
        </authorList>
    </citation>
    <scope>IDENTIFICATION</scope>
    <source>
        <strain evidence="10">EBRO</strain>
    </source>
</reference>
<feature type="compositionally biased region" description="Polar residues" evidence="8">
    <location>
        <begin position="171"/>
        <end position="182"/>
    </location>
</feature>
<feature type="compositionally biased region" description="Acidic residues" evidence="8">
    <location>
        <begin position="387"/>
        <end position="418"/>
    </location>
</feature>
<keyword evidence="5 6" id="KW-0539">Nucleus</keyword>